<dbReference type="InterPro" id="IPR053772">
    <property type="entry name" value="At1g61320/At1g61330-like"/>
</dbReference>
<sequence>MGCEIPLCLDKLPQLSEVFIRKSHSVLVHRTLSQLSNLSCLQILKLQFSDSPNEDLLICQLPKLTNVKLLELRVFGKRGASLLPLTPVIEACPCLQSFVFEMILPWKMLCTQREPKRVVGPPHQHLKEVEFHNYYGQPCELELVNYLIDNAIALEKLVVNPCDEEYFSDLDELKKVMEPRERALQQLNGKLSSRIELVIN</sequence>
<organism evidence="2">
    <name type="scientific">Eucalyptus grandis</name>
    <name type="common">Flooded gum</name>
    <dbReference type="NCBI Taxonomy" id="71139"/>
    <lineage>
        <taxon>Eukaryota</taxon>
        <taxon>Viridiplantae</taxon>
        <taxon>Streptophyta</taxon>
        <taxon>Embryophyta</taxon>
        <taxon>Tracheophyta</taxon>
        <taxon>Spermatophyta</taxon>
        <taxon>Magnoliopsida</taxon>
        <taxon>eudicotyledons</taxon>
        <taxon>Gunneridae</taxon>
        <taxon>Pentapetalae</taxon>
        <taxon>rosids</taxon>
        <taxon>malvids</taxon>
        <taxon>Myrtales</taxon>
        <taxon>Myrtaceae</taxon>
        <taxon>Myrtoideae</taxon>
        <taxon>Eucalypteae</taxon>
        <taxon>Eucalyptus</taxon>
    </lineage>
</organism>
<dbReference type="Gramene" id="KCW89703">
    <property type="protein sequence ID" value="KCW89703"/>
    <property type="gene ID" value="EUGRSUZ_A01965"/>
</dbReference>
<dbReference type="AlphaFoldDB" id="A0A059DG10"/>
<protein>
    <recommendedName>
        <fullName evidence="1">FBD domain-containing protein</fullName>
    </recommendedName>
</protein>
<dbReference type="eggNOG" id="ENOG502RYMX">
    <property type="taxonomic scope" value="Eukaryota"/>
</dbReference>
<reference evidence="2" key="1">
    <citation type="submission" date="2013-07" db="EMBL/GenBank/DDBJ databases">
        <title>The genome of Eucalyptus grandis.</title>
        <authorList>
            <person name="Schmutz J."/>
            <person name="Hayes R."/>
            <person name="Myburg A."/>
            <person name="Tuskan G."/>
            <person name="Grattapaglia D."/>
            <person name="Rokhsar D.S."/>
        </authorList>
    </citation>
    <scope>NUCLEOTIDE SEQUENCE</scope>
    <source>
        <tissue evidence="2">Leaf extractions</tissue>
    </source>
</reference>
<name>A0A059DG10_EUCGR</name>
<evidence type="ECO:0000313" key="2">
    <source>
        <dbReference type="EMBL" id="KCW89703.1"/>
    </source>
</evidence>
<dbReference type="OMA" id="KERCRID"/>
<gene>
    <name evidence="2" type="ORF">EUGRSUZ_A01965</name>
</gene>
<accession>A0A059DG10</accession>
<dbReference type="Pfam" id="PF08387">
    <property type="entry name" value="FBD"/>
    <property type="match status" value="1"/>
</dbReference>
<feature type="domain" description="FBD" evidence="1">
    <location>
        <begin position="123"/>
        <end position="158"/>
    </location>
</feature>
<dbReference type="EMBL" id="KK198753">
    <property type="protein sequence ID" value="KCW89703.1"/>
    <property type="molecule type" value="Genomic_DNA"/>
</dbReference>
<evidence type="ECO:0000259" key="1">
    <source>
        <dbReference type="Pfam" id="PF08387"/>
    </source>
</evidence>
<dbReference type="PANTHER" id="PTHR34145:SF68">
    <property type="entry name" value="FBD DOMAIN-CONTAINING PROTEIN"/>
    <property type="match status" value="1"/>
</dbReference>
<proteinExistence type="predicted"/>
<dbReference type="InParanoid" id="A0A059DG10"/>
<dbReference type="PANTHER" id="PTHR34145">
    <property type="entry name" value="OS02G0105600 PROTEIN"/>
    <property type="match status" value="1"/>
</dbReference>
<dbReference type="InterPro" id="IPR006566">
    <property type="entry name" value="FBD"/>
</dbReference>